<reference evidence="13" key="2">
    <citation type="submission" date="2023-06" db="EMBL/GenBank/DDBJ databases">
        <authorList>
            <consortium name="Lawrence Berkeley National Laboratory"/>
            <person name="Haridas S."/>
            <person name="Hensen N."/>
            <person name="Bonometti L."/>
            <person name="Westerberg I."/>
            <person name="Brannstrom I.O."/>
            <person name="Guillou S."/>
            <person name="Cros-Aarteil S."/>
            <person name="Calhoun S."/>
            <person name="Kuo A."/>
            <person name="Mondo S."/>
            <person name="Pangilinan J."/>
            <person name="Riley R."/>
            <person name="Labutti K."/>
            <person name="Andreopoulos B."/>
            <person name="Lipzen A."/>
            <person name="Chen C."/>
            <person name="Yanf M."/>
            <person name="Daum C."/>
            <person name="Ng V."/>
            <person name="Clum A."/>
            <person name="Steindorff A."/>
            <person name="Ohm R."/>
            <person name="Martin F."/>
            <person name="Silar P."/>
            <person name="Natvig D."/>
            <person name="Lalanne C."/>
            <person name="Gautier V."/>
            <person name="Ament-Velasquez S.L."/>
            <person name="Kruys A."/>
            <person name="Hutchinson M.I."/>
            <person name="Powell A.J."/>
            <person name="Barry K."/>
            <person name="Miller A.N."/>
            <person name="Grigoriev I.V."/>
            <person name="Debuchy R."/>
            <person name="Gladieux P."/>
            <person name="Thoren M.H."/>
            <person name="Johannesson H."/>
        </authorList>
    </citation>
    <scope>NUCLEOTIDE SEQUENCE</scope>
    <source>
        <strain evidence="13">CBS 958.72</strain>
    </source>
</reference>
<evidence type="ECO:0000256" key="1">
    <source>
        <dbReference type="ARBA" id="ARBA00005150"/>
    </source>
</evidence>
<dbReference type="SUPFAM" id="SSF53244">
    <property type="entry name" value="MurD-like peptide ligases, peptide-binding domain"/>
    <property type="match status" value="1"/>
</dbReference>
<dbReference type="PANTHER" id="PTHR11136">
    <property type="entry name" value="FOLYLPOLYGLUTAMATE SYNTHASE-RELATED"/>
    <property type="match status" value="1"/>
</dbReference>
<dbReference type="Proteomes" id="UP001287356">
    <property type="component" value="Unassembled WGS sequence"/>
</dbReference>
<gene>
    <name evidence="13" type="ORF">B0T24DRAFT_645065</name>
</gene>
<keyword evidence="14" id="KW-1185">Reference proteome</keyword>
<sequence>MASRTYDEALRRLAQLQSNHAAVAAFGAAAKTPGGDPALNARAMPETAAWLRRAGYAPADLAAAGLRCVHVAGTKGKGSVTALVAAVLAQYPAAGPVAAYTSPHVVTPRERIMLQGRPIAPAKFAAYFFELWDRFTAAAASPEAAADGLPTARDARDAAGPATKPFYFRFLTILALHVFVREGVRSAAVETGIGGEYDPTNILPPQAVTAAVVTQLGIDHVAMLGDTLESIAWNKAGIFKSGVPAFTRRLESSPGVMAVLRARAAEKGASALVELDDGDVDRWRGVGDGARLQGPFQKHNMALAAAAARQHLVALGHVFDGEFARPDASGPALLQALPAEFERGLRAATLRGRCEAFVDADSGAEWLVDGAHTEDSLAGVGEWFAGRAAAGRPAARVLVFNQQDREPGPLLAALLAGAAAGNGAAAPVFTHAILTRNNEELAEELAEEDLAVQRRACEALRALPGAAGTETRVVGAVRPAVELARSIARQAAQGTPGKVLVTGSFHLAGAVLRTVGHDVEE</sequence>
<keyword evidence="4" id="KW-0554">One-carbon metabolism</keyword>
<keyword evidence="5 13" id="KW-0436">Ligase</keyword>
<dbReference type="SUPFAM" id="SSF53623">
    <property type="entry name" value="MurD-like peptide ligases, catalytic domain"/>
    <property type="match status" value="1"/>
</dbReference>
<keyword evidence="7" id="KW-0547">Nucleotide-binding</keyword>
<dbReference type="PANTHER" id="PTHR11136:SF5">
    <property type="entry name" value="FOLYLPOLYGLUTAMATE SYNTHASE, MITOCHONDRIAL"/>
    <property type="match status" value="1"/>
</dbReference>
<dbReference type="NCBIfam" id="TIGR01499">
    <property type="entry name" value="folC"/>
    <property type="match status" value="1"/>
</dbReference>
<evidence type="ECO:0000256" key="9">
    <source>
        <dbReference type="ARBA" id="ARBA00022842"/>
    </source>
</evidence>
<comment type="pathway">
    <text evidence="1">Cofactor biosynthesis; tetrahydrofolylpolyglutamate biosynthesis.</text>
</comment>
<dbReference type="EC" id="6.3.2.17" evidence="3"/>
<evidence type="ECO:0000313" key="13">
    <source>
        <dbReference type="EMBL" id="KAK3382257.1"/>
    </source>
</evidence>
<keyword evidence="9" id="KW-0460">Magnesium</keyword>
<dbReference type="GO" id="GO:0005739">
    <property type="term" value="C:mitochondrion"/>
    <property type="evidence" value="ECO:0007669"/>
    <property type="project" value="TreeGrafter"/>
</dbReference>
<comment type="catalytic activity">
    <reaction evidence="12">
        <text>(6S)-5,6,7,8-tetrahydrofolyl-(gamma-L-Glu)(n) + L-glutamate + ATP = (6S)-5,6,7,8-tetrahydrofolyl-(gamma-L-Glu)(n+1) + ADP + phosphate + H(+)</text>
        <dbReference type="Rhea" id="RHEA:10580"/>
        <dbReference type="Rhea" id="RHEA-COMP:14738"/>
        <dbReference type="Rhea" id="RHEA-COMP:14740"/>
        <dbReference type="ChEBI" id="CHEBI:15378"/>
        <dbReference type="ChEBI" id="CHEBI:29985"/>
        <dbReference type="ChEBI" id="CHEBI:30616"/>
        <dbReference type="ChEBI" id="CHEBI:43474"/>
        <dbReference type="ChEBI" id="CHEBI:141005"/>
        <dbReference type="ChEBI" id="CHEBI:456216"/>
        <dbReference type="EC" id="6.3.2.17"/>
    </reaction>
</comment>
<organism evidence="13 14">
    <name type="scientific">Lasiosphaeria ovina</name>
    <dbReference type="NCBI Taxonomy" id="92902"/>
    <lineage>
        <taxon>Eukaryota</taxon>
        <taxon>Fungi</taxon>
        <taxon>Dikarya</taxon>
        <taxon>Ascomycota</taxon>
        <taxon>Pezizomycotina</taxon>
        <taxon>Sordariomycetes</taxon>
        <taxon>Sordariomycetidae</taxon>
        <taxon>Sordariales</taxon>
        <taxon>Lasiosphaeriaceae</taxon>
        <taxon>Lasiosphaeria</taxon>
    </lineage>
</organism>
<protein>
    <recommendedName>
        <fullName evidence="3">tetrahydrofolate synthase</fullName>
        <ecNumber evidence="3">6.3.2.17</ecNumber>
    </recommendedName>
    <alternativeName>
        <fullName evidence="11">Folylpoly-gamma-glutamate synthetase</fullName>
    </alternativeName>
    <alternativeName>
        <fullName evidence="10">Tetrahydrofolylpolyglutamate synthase</fullName>
    </alternativeName>
</protein>
<dbReference type="GO" id="GO:0005829">
    <property type="term" value="C:cytosol"/>
    <property type="evidence" value="ECO:0007669"/>
    <property type="project" value="TreeGrafter"/>
</dbReference>
<name>A0AAE0NIU8_9PEZI</name>
<dbReference type="EMBL" id="JAULSN010000001">
    <property type="protein sequence ID" value="KAK3382257.1"/>
    <property type="molecule type" value="Genomic_DNA"/>
</dbReference>
<dbReference type="Gene3D" id="3.90.190.20">
    <property type="entry name" value="Mur ligase, C-terminal domain"/>
    <property type="match status" value="1"/>
</dbReference>
<evidence type="ECO:0000256" key="5">
    <source>
        <dbReference type="ARBA" id="ARBA00022598"/>
    </source>
</evidence>
<comment type="caution">
    <text evidence="13">The sequence shown here is derived from an EMBL/GenBank/DDBJ whole genome shotgun (WGS) entry which is preliminary data.</text>
</comment>
<evidence type="ECO:0000256" key="3">
    <source>
        <dbReference type="ARBA" id="ARBA00013025"/>
    </source>
</evidence>
<evidence type="ECO:0000256" key="7">
    <source>
        <dbReference type="ARBA" id="ARBA00022741"/>
    </source>
</evidence>
<evidence type="ECO:0000256" key="11">
    <source>
        <dbReference type="ARBA" id="ARBA00030876"/>
    </source>
</evidence>
<dbReference type="InterPro" id="IPR001645">
    <property type="entry name" value="Folylpolyglutamate_synth"/>
</dbReference>
<proteinExistence type="inferred from homology"/>
<reference evidence="13" key="1">
    <citation type="journal article" date="2023" name="Mol. Phylogenet. Evol.">
        <title>Genome-scale phylogeny and comparative genomics of the fungal order Sordariales.</title>
        <authorList>
            <person name="Hensen N."/>
            <person name="Bonometti L."/>
            <person name="Westerberg I."/>
            <person name="Brannstrom I.O."/>
            <person name="Guillou S."/>
            <person name="Cros-Aarteil S."/>
            <person name="Calhoun S."/>
            <person name="Haridas S."/>
            <person name="Kuo A."/>
            <person name="Mondo S."/>
            <person name="Pangilinan J."/>
            <person name="Riley R."/>
            <person name="LaButti K."/>
            <person name="Andreopoulos B."/>
            <person name="Lipzen A."/>
            <person name="Chen C."/>
            <person name="Yan M."/>
            <person name="Daum C."/>
            <person name="Ng V."/>
            <person name="Clum A."/>
            <person name="Steindorff A."/>
            <person name="Ohm R.A."/>
            <person name="Martin F."/>
            <person name="Silar P."/>
            <person name="Natvig D.O."/>
            <person name="Lalanne C."/>
            <person name="Gautier V."/>
            <person name="Ament-Velasquez S.L."/>
            <person name="Kruys A."/>
            <person name="Hutchinson M.I."/>
            <person name="Powell A.J."/>
            <person name="Barry K."/>
            <person name="Miller A.N."/>
            <person name="Grigoriev I.V."/>
            <person name="Debuchy R."/>
            <person name="Gladieux P."/>
            <person name="Hiltunen Thoren M."/>
            <person name="Johannesson H."/>
        </authorList>
    </citation>
    <scope>NUCLEOTIDE SEQUENCE</scope>
    <source>
        <strain evidence="13">CBS 958.72</strain>
    </source>
</reference>
<evidence type="ECO:0000256" key="6">
    <source>
        <dbReference type="ARBA" id="ARBA00022723"/>
    </source>
</evidence>
<evidence type="ECO:0000256" key="2">
    <source>
        <dbReference type="ARBA" id="ARBA00008276"/>
    </source>
</evidence>
<comment type="similarity">
    <text evidence="2">Belongs to the folylpolyglutamate synthase family.</text>
</comment>
<dbReference type="InterPro" id="IPR036565">
    <property type="entry name" value="Mur-like_cat_sf"/>
</dbReference>
<keyword evidence="8" id="KW-0067">ATP-binding</keyword>
<dbReference type="Gene3D" id="3.40.1190.10">
    <property type="entry name" value="Mur-like, catalytic domain"/>
    <property type="match status" value="1"/>
</dbReference>
<evidence type="ECO:0000256" key="8">
    <source>
        <dbReference type="ARBA" id="ARBA00022840"/>
    </source>
</evidence>
<dbReference type="GO" id="GO:0046872">
    <property type="term" value="F:metal ion binding"/>
    <property type="evidence" value="ECO:0007669"/>
    <property type="project" value="UniProtKB-KW"/>
</dbReference>
<accession>A0AAE0NIU8</accession>
<evidence type="ECO:0000256" key="12">
    <source>
        <dbReference type="ARBA" id="ARBA00047493"/>
    </source>
</evidence>
<dbReference type="AlphaFoldDB" id="A0AAE0NIU8"/>
<dbReference type="InterPro" id="IPR036615">
    <property type="entry name" value="Mur_ligase_C_dom_sf"/>
</dbReference>
<evidence type="ECO:0000256" key="10">
    <source>
        <dbReference type="ARBA" id="ARBA00030592"/>
    </source>
</evidence>
<evidence type="ECO:0000256" key="4">
    <source>
        <dbReference type="ARBA" id="ARBA00022563"/>
    </source>
</evidence>
<dbReference type="GO" id="GO:0004326">
    <property type="term" value="F:tetrahydrofolylpolyglutamate synthase activity"/>
    <property type="evidence" value="ECO:0007669"/>
    <property type="project" value="UniProtKB-EC"/>
</dbReference>
<evidence type="ECO:0000313" key="14">
    <source>
        <dbReference type="Proteomes" id="UP001287356"/>
    </source>
</evidence>
<keyword evidence="6" id="KW-0479">Metal-binding</keyword>
<dbReference type="GO" id="GO:0006730">
    <property type="term" value="P:one-carbon metabolic process"/>
    <property type="evidence" value="ECO:0007669"/>
    <property type="project" value="UniProtKB-KW"/>
</dbReference>
<dbReference type="GO" id="GO:0005524">
    <property type="term" value="F:ATP binding"/>
    <property type="evidence" value="ECO:0007669"/>
    <property type="project" value="UniProtKB-KW"/>
</dbReference>